<evidence type="ECO:0000313" key="2">
    <source>
        <dbReference type="EMBL" id="SCV72911.1"/>
    </source>
</evidence>
<dbReference type="EMBL" id="FMSP01000015">
    <property type="protein sequence ID" value="SCV72911.1"/>
    <property type="molecule type" value="Genomic_DNA"/>
</dbReference>
<dbReference type="Proteomes" id="UP000198372">
    <property type="component" value="Unassembled WGS sequence"/>
</dbReference>
<dbReference type="EMBL" id="FMSP01000015">
    <property type="protein sequence ID" value="SCV72906.1"/>
    <property type="molecule type" value="Genomic_DNA"/>
</dbReference>
<evidence type="ECO:0000313" key="1">
    <source>
        <dbReference type="EMBL" id="SCV72906.1"/>
    </source>
</evidence>
<accession>A0A238FP85</accession>
<keyword evidence="3" id="KW-1185">Reference proteome</keyword>
<protein>
    <submittedName>
        <fullName evidence="1">BQ2448_8144 protein</fullName>
    </submittedName>
    <submittedName>
        <fullName evidence="2">BQ2448_8149 protein</fullName>
    </submittedName>
</protein>
<sequence length="50" mass="5715">MLAGIPASARCVQRFDDSLNSAIHITYHISLRSSSMREPRDPLLKVFFCY</sequence>
<dbReference type="AlphaFoldDB" id="A0A238FP85"/>
<evidence type="ECO:0000313" key="3">
    <source>
        <dbReference type="Proteomes" id="UP000198372"/>
    </source>
</evidence>
<proteinExistence type="predicted"/>
<gene>
    <name evidence="1" type="ORF">BQ2448_8144</name>
    <name evidence="2" type="ORF">BQ2448_8149</name>
</gene>
<name>A0A238FP85_9BASI</name>
<dbReference type="PANTHER" id="PTHR33205:SF1">
    <property type="entry name" value="TRANSMEMBRANE PROTEIN"/>
    <property type="match status" value="1"/>
</dbReference>
<reference evidence="1" key="2">
    <citation type="submission" date="2016-09" db="EMBL/GenBank/DDBJ databases">
        <authorList>
            <person name="Capua I."/>
            <person name="De Benedictis P."/>
            <person name="Joannis T."/>
            <person name="Lombin L.H."/>
            <person name="Cattoli G."/>
        </authorList>
    </citation>
    <scope>NUCLEOTIDE SEQUENCE [LARGE SCALE GENOMIC DNA]</scope>
</reference>
<dbReference type="PANTHER" id="PTHR33205">
    <property type="entry name" value="TRANSMEMBRANE PROTEIN"/>
    <property type="match status" value="1"/>
</dbReference>
<organism evidence="1 3">
    <name type="scientific">Microbotryum intermedium</name>
    <dbReference type="NCBI Taxonomy" id="269621"/>
    <lineage>
        <taxon>Eukaryota</taxon>
        <taxon>Fungi</taxon>
        <taxon>Dikarya</taxon>
        <taxon>Basidiomycota</taxon>
        <taxon>Pucciniomycotina</taxon>
        <taxon>Microbotryomycetes</taxon>
        <taxon>Microbotryales</taxon>
        <taxon>Microbotryaceae</taxon>
        <taxon>Microbotryum</taxon>
    </lineage>
</organism>
<dbReference type="AntiFam" id="ANF00034">
    <property type="entry name" value="Antisense to 5.8S rRNA"/>
</dbReference>
<reference evidence="3" key="1">
    <citation type="submission" date="2016-09" db="EMBL/GenBank/DDBJ databases">
        <authorList>
            <person name="Jeantristanb JTB J.-T."/>
            <person name="Ricardo R."/>
        </authorList>
    </citation>
    <scope>NUCLEOTIDE SEQUENCE [LARGE SCALE GENOMIC DNA]</scope>
</reference>
<dbReference type="OrthoDB" id="2532759at2759"/>